<evidence type="ECO:0000313" key="2">
    <source>
        <dbReference type="EMBL" id="MET9848898.1"/>
    </source>
</evidence>
<evidence type="ECO:0000256" key="1">
    <source>
        <dbReference type="SAM" id="MobiDB-lite"/>
    </source>
</evidence>
<organism evidence="2 3">
    <name type="scientific">Streptomyces ossamyceticus</name>
    <dbReference type="NCBI Taxonomy" id="249581"/>
    <lineage>
        <taxon>Bacteria</taxon>
        <taxon>Bacillati</taxon>
        <taxon>Actinomycetota</taxon>
        <taxon>Actinomycetes</taxon>
        <taxon>Kitasatosporales</taxon>
        <taxon>Streptomycetaceae</taxon>
        <taxon>Streptomyces</taxon>
    </lineage>
</organism>
<dbReference type="Proteomes" id="UP001550210">
    <property type="component" value="Unassembled WGS sequence"/>
</dbReference>
<keyword evidence="3" id="KW-1185">Reference proteome</keyword>
<reference evidence="2 3" key="1">
    <citation type="submission" date="2024-06" db="EMBL/GenBank/DDBJ databases">
        <title>The Natural Products Discovery Center: Release of the First 8490 Sequenced Strains for Exploring Actinobacteria Biosynthetic Diversity.</title>
        <authorList>
            <person name="Kalkreuter E."/>
            <person name="Kautsar S.A."/>
            <person name="Yang D."/>
            <person name="Bader C.D."/>
            <person name="Teijaro C.N."/>
            <person name="Fluegel L."/>
            <person name="Davis C.M."/>
            <person name="Simpson J.R."/>
            <person name="Lauterbach L."/>
            <person name="Steele A.D."/>
            <person name="Gui C."/>
            <person name="Meng S."/>
            <person name="Li G."/>
            <person name="Viehrig K."/>
            <person name="Ye F."/>
            <person name="Su P."/>
            <person name="Kiefer A.F."/>
            <person name="Nichols A."/>
            <person name="Cepeda A.J."/>
            <person name="Yan W."/>
            <person name="Fan B."/>
            <person name="Jiang Y."/>
            <person name="Adhikari A."/>
            <person name="Zheng C.-J."/>
            <person name="Schuster L."/>
            <person name="Cowan T.M."/>
            <person name="Smanski M.J."/>
            <person name="Chevrette M.G."/>
            <person name="De Carvalho L.P.S."/>
            <person name="Shen B."/>
        </authorList>
    </citation>
    <scope>NUCLEOTIDE SEQUENCE [LARGE SCALE GENOMIC DNA]</scope>
    <source>
        <strain evidence="2 3">NPDC006434</strain>
    </source>
</reference>
<dbReference type="EMBL" id="JBEXPZ010000045">
    <property type="protein sequence ID" value="MET9848898.1"/>
    <property type="molecule type" value="Genomic_DNA"/>
</dbReference>
<feature type="region of interest" description="Disordered" evidence="1">
    <location>
        <begin position="108"/>
        <end position="139"/>
    </location>
</feature>
<protein>
    <submittedName>
        <fullName evidence="2">Uncharacterized protein</fullName>
    </submittedName>
</protein>
<dbReference type="RefSeq" id="WP_355401073.1">
    <property type="nucleotide sequence ID" value="NZ_JBEXPZ010000045.1"/>
</dbReference>
<comment type="caution">
    <text evidence="2">The sequence shown here is derived from an EMBL/GenBank/DDBJ whole genome shotgun (WGS) entry which is preliminary data.</text>
</comment>
<accession>A0ABV2V4Z9</accession>
<gene>
    <name evidence="2" type="ORF">ABZZ21_31025</name>
</gene>
<sequence>MTNSTVEHGSGRTDLQESPEGIHSPVKAAHLVDLAQRSVGRQDVLCEMAIAWTAITRPYISGTRGFARWSGTTNASVREVAGPNGKTSKAGFLWTATRGVSSAIAEERDSMELTYSDTRTQKRSTPYSPTPSSPGEDQGVLDVVEKEGKVERGNALLSARIPERAQKVLDDTLNVLAELNDLNRTTASGKVLVALDPGLDIWAEYEGEKPSYVAYPSIGRRAWMLAVLCGLRDVVLSMEDIAALTGLSKRGAQALVKRMDSSYLPLVWKVRQGRSFVYEIKWASCLGGETEDYFEHAVLRDEVRKKRALRDLKVREESARRGTPAGFLAFRLSTASAKRDEYLAANPLPDNCLPEWRELVERGDEIELYEYLKAHEEAAPASPAALEELAKTEAPEDPLTAFVRQQAEARRAQPATKDSGIDMTKLAAMRQRIAMGN</sequence>
<evidence type="ECO:0000313" key="3">
    <source>
        <dbReference type="Proteomes" id="UP001550210"/>
    </source>
</evidence>
<name>A0ABV2V4Z9_9ACTN</name>
<feature type="region of interest" description="Disordered" evidence="1">
    <location>
        <begin position="1"/>
        <end position="21"/>
    </location>
</feature>
<proteinExistence type="predicted"/>